<proteinExistence type="predicted"/>
<sequence length="56" mass="5860">MYPMTTAGVSPKPSSLVANLKLALTLFASGYKASAGRWLLWAMAGALATGFTEPQN</sequence>
<reference evidence="1 2" key="1">
    <citation type="submission" date="2016-11" db="EMBL/GenBank/DDBJ databases">
        <authorList>
            <person name="Varghese N."/>
            <person name="Submissions S."/>
        </authorList>
    </citation>
    <scope>NUCLEOTIDE SEQUENCE [LARGE SCALE GENOMIC DNA]</scope>
    <source>
        <strain evidence="1 2">DSM 21988</strain>
    </source>
</reference>
<organism evidence="1 2">
    <name type="scientific">Aureimonas altamirensis DSM 21988</name>
    <dbReference type="NCBI Taxonomy" id="1121026"/>
    <lineage>
        <taxon>Bacteria</taxon>
        <taxon>Pseudomonadati</taxon>
        <taxon>Pseudomonadota</taxon>
        <taxon>Alphaproteobacteria</taxon>
        <taxon>Hyphomicrobiales</taxon>
        <taxon>Aurantimonadaceae</taxon>
        <taxon>Aureimonas</taxon>
    </lineage>
</organism>
<evidence type="ECO:0000313" key="1">
    <source>
        <dbReference type="EMBL" id="SHJ90552.1"/>
    </source>
</evidence>
<keyword evidence="2" id="KW-1185">Reference proteome</keyword>
<accession>A0ABY1IQE5</accession>
<dbReference type="EMBL" id="FQZC01000005">
    <property type="protein sequence ID" value="SHJ90552.1"/>
    <property type="molecule type" value="Genomic_DNA"/>
</dbReference>
<protein>
    <submittedName>
        <fullName evidence="1">Uncharacterized protein</fullName>
    </submittedName>
</protein>
<evidence type="ECO:0000313" key="2">
    <source>
        <dbReference type="Proteomes" id="UP000184290"/>
    </source>
</evidence>
<dbReference type="Proteomes" id="UP000184290">
    <property type="component" value="Unassembled WGS sequence"/>
</dbReference>
<name>A0ABY1IQE5_9HYPH</name>
<gene>
    <name evidence="1" type="ORF">SAMN02745911_3631</name>
</gene>
<comment type="caution">
    <text evidence="1">The sequence shown here is derived from an EMBL/GenBank/DDBJ whole genome shotgun (WGS) entry which is preliminary data.</text>
</comment>